<dbReference type="AlphaFoldDB" id="A0A543DVG2"/>
<name>A0A543DVG2_9PSEU</name>
<sequence>MPAVPQTQQATDEPLVVVRREARVAWLVIDRPEVHNALSTATNHLLRASLEELDADPAVGCIVIRGAGERSFSAGADLREVSGKSAEQLQTEFDSIVSSTETMRTIGTPVIAAVHGYAFGGGLGLVAAADLAIASEDALFATPEITLGRFPLIISAAILRSVPEKKAFEMAFTGRRFTAAEARDMGLVNTVVPRECLWDDVRGVADTISSYSSGVLRMGKQALHQAADMEFRQSLQHLRNVLTLNALTADSAEGVQAFLERRKPRWNAADPDAPLDEGDVAR</sequence>
<dbReference type="InterPro" id="IPR001753">
    <property type="entry name" value="Enoyl-CoA_hydra/iso"/>
</dbReference>
<accession>A0A543DVG2</accession>
<dbReference type="InterPro" id="IPR029045">
    <property type="entry name" value="ClpP/crotonase-like_dom_sf"/>
</dbReference>
<dbReference type="SUPFAM" id="SSF52096">
    <property type="entry name" value="ClpP/crotonase"/>
    <property type="match status" value="1"/>
</dbReference>
<evidence type="ECO:0000313" key="3">
    <source>
        <dbReference type="Proteomes" id="UP000315677"/>
    </source>
</evidence>
<proteinExistence type="inferred from homology"/>
<protein>
    <submittedName>
        <fullName evidence="2">Enoyl-CoA hydratase/carnithine racemase</fullName>
    </submittedName>
</protein>
<dbReference type="Gene3D" id="1.10.12.10">
    <property type="entry name" value="Lyase 2-enoyl-coa Hydratase, Chain A, domain 2"/>
    <property type="match status" value="1"/>
</dbReference>
<dbReference type="GO" id="GO:0003824">
    <property type="term" value="F:catalytic activity"/>
    <property type="evidence" value="ECO:0007669"/>
    <property type="project" value="UniProtKB-ARBA"/>
</dbReference>
<comment type="similarity">
    <text evidence="1">Belongs to the enoyl-CoA hydratase/isomerase family.</text>
</comment>
<dbReference type="InterPro" id="IPR014748">
    <property type="entry name" value="Enoyl-CoA_hydra_C"/>
</dbReference>
<reference evidence="2 3" key="1">
    <citation type="submission" date="2019-06" db="EMBL/GenBank/DDBJ databases">
        <title>Sequencing the genomes of 1000 actinobacteria strains.</title>
        <authorList>
            <person name="Klenk H.-P."/>
        </authorList>
    </citation>
    <scope>NUCLEOTIDE SEQUENCE [LARGE SCALE GENOMIC DNA]</scope>
    <source>
        <strain evidence="2 3">DSM 45301</strain>
    </source>
</reference>
<dbReference type="CDD" id="cd06558">
    <property type="entry name" value="crotonase-like"/>
    <property type="match status" value="1"/>
</dbReference>
<gene>
    <name evidence="2" type="ORF">FB558_0031</name>
</gene>
<dbReference type="Gene3D" id="3.90.226.10">
    <property type="entry name" value="2-enoyl-CoA Hydratase, Chain A, domain 1"/>
    <property type="match status" value="1"/>
</dbReference>
<dbReference type="OrthoDB" id="153350at2"/>
<keyword evidence="3" id="KW-1185">Reference proteome</keyword>
<dbReference type="PANTHER" id="PTHR42964:SF1">
    <property type="entry name" value="POLYKETIDE BIOSYNTHESIS ENOYL-COA HYDRATASE PKSH-RELATED"/>
    <property type="match status" value="1"/>
</dbReference>
<evidence type="ECO:0000313" key="2">
    <source>
        <dbReference type="EMBL" id="TQM13299.1"/>
    </source>
</evidence>
<dbReference type="RefSeq" id="WP_142046959.1">
    <property type="nucleotide sequence ID" value="NZ_VFPA01000001.1"/>
</dbReference>
<dbReference type="InterPro" id="IPR051683">
    <property type="entry name" value="Enoyl-CoA_Hydratase/Isomerase"/>
</dbReference>
<dbReference type="EMBL" id="VFPA01000001">
    <property type="protein sequence ID" value="TQM13299.1"/>
    <property type="molecule type" value="Genomic_DNA"/>
</dbReference>
<dbReference type="PANTHER" id="PTHR42964">
    <property type="entry name" value="ENOYL-COA HYDRATASE"/>
    <property type="match status" value="1"/>
</dbReference>
<comment type="caution">
    <text evidence="2">The sequence shown here is derived from an EMBL/GenBank/DDBJ whole genome shotgun (WGS) entry which is preliminary data.</text>
</comment>
<evidence type="ECO:0000256" key="1">
    <source>
        <dbReference type="ARBA" id="ARBA00005254"/>
    </source>
</evidence>
<organism evidence="2 3">
    <name type="scientific">Pseudonocardia kunmingensis</name>
    <dbReference type="NCBI Taxonomy" id="630975"/>
    <lineage>
        <taxon>Bacteria</taxon>
        <taxon>Bacillati</taxon>
        <taxon>Actinomycetota</taxon>
        <taxon>Actinomycetes</taxon>
        <taxon>Pseudonocardiales</taxon>
        <taxon>Pseudonocardiaceae</taxon>
        <taxon>Pseudonocardia</taxon>
    </lineage>
</organism>
<dbReference type="Pfam" id="PF00378">
    <property type="entry name" value="ECH_1"/>
    <property type="match status" value="1"/>
</dbReference>
<dbReference type="Proteomes" id="UP000315677">
    <property type="component" value="Unassembled WGS sequence"/>
</dbReference>